<keyword evidence="2" id="KW-1185">Reference proteome</keyword>
<reference evidence="1 2" key="1">
    <citation type="submission" date="2018-08" db="EMBL/GenBank/DDBJ databases">
        <title>Genomic Encyclopedia of Archaeal and Bacterial Type Strains, Phase II (KMG-II): from individual species to whole genera.</title>
        <authorList>
            <person name="Goeker M."/>
        </authorList>
    </citation>
    <scope>NUCLEOTIDE SEQUENCE [LARGE SCALE GENOMIC DNA]</scope>
    <source>
        <strain evidence="1 2">ATCC 27112</strain>
    </source>
</reference>
<evidence type="ECO:0000313" key="2">
    <source>
        <dbReference type="Proteomes" id="UP000266506"/>
    </source>
</evidence>
<name>A0A397RMM4_9MOLU</name>
<dbReference type="EMBL" id="QXEV01000016">
    <property type="protein sequence ID" value="RIA75580.1"/>
    <property type="molecule type" value="Genomic_DNA"/>
</dbReference>
<dbReference type="AlphaFoldDB" id="A0A397RMM4"/>
<organism evidence="1 2">
    <name type="scientific">Anaeroplasma bactoclasticum</name>
    <dbReference type="NCBI Taxonomy" id="2088"/>
    <lineage>
        <taxon>Bacteria</taxon>
        <taxon>Bacillati</taxon>
        <taxon>Mycoplasmatota</taxon>
        <taxon>Mollicutes</taxon>
        <taxon>Anaeroplasmatales</taxon>
        <taxon>Anaeroplasmataceae</taxon>
        <taxon>Anaeroplasma</taxon>
    </lineage>
</organism>
<evidence type="ECO:0000313" key="1">
    <source>
        <dbReference type="EMBL" id="RIA75580.1"/>
    </source>
</evidence>
<dbReference type="InParanoid" id="A0A397RMM4"/>
<sequence>MKNTLPIGNYGIRLEEFIKKLDQSSIPYKREGSKVFINEERYSAIVAALMGYVKDITIEYKNLSDVEIKALKKELSDTCRIKHLHTEENTITYHKYDAKAVFDKDKTTVTFSYGFNTMNKAVYTDPKVLTEQKLRRTDHIFEGVNLILDILDDLL</sequence>
<accession>A0A397RMM4</accession>
<dbReference type="RefSeq" id="WP_119016526.1">
    <property type="nucleotide sequence ID" value="NZ_QXEV01000016.1"/>
</dbReference>
<proteinExistence type="predicted"/>
<comment type="caution">
    <text evidence="1">The sequence shown here is derived from an EMBL/GenBank/DDBJ whole genome shotgun (WGS) entry which is preliminary data.</text>
</comment>
<protein>
    <submittedName>
        <fullName evidence="1">Uncharacterized protein</fullName>
    </submittedName>
</protein>
<dbReference type="Proteomes" id="UP000266506">
    <property type="component" value="Unassembled WGS sequence"/>
</dbReference>
<gene>
    <name evidence="1" type="ORF">EI71_01399</name>
</gene>